<keyword evidence="3" id="KW-1185">Reference proteome</keyword>
<protein>
    <submittedName>
        <fullName evidence="2">Uncharacterized protein</fullName>
    </submittedName>
</protein>
<feature type="region of interest" description="Disordered" evidence="1">
    <location>
        <begin position="1"/>
        <end position="25"/>
    </location>
</feature>
<feature type="compositionally biased region" description="Low complexity" evidence="1">
    <location>
        <begin position="136"/>
        <end position="160"/>
    </location>
</feature>
<organism evidence="2 3">
    <name type="scientific">Triparma laevis f. longispina</name>
    <dbReference type="NCBI Taxonomy" id="1714387"/>
    <lineage>
        <taxon>Eukaryota</taxon>
        <taxon>Sar</taxon>
        <taxon>Stramenopiles</taxon>
        <taxon>Ochrophyta</taxon>
        <taxon>Bolidophyceae</taxon>
        <taxon>Parmales</taxon>
        <taxon>Triparmaceae</taxon>
        <taxon>Triparma</taxon>
    </lineage>
</organism>
<evidence type="ECO:0000256" key="1">
    <source>
        <dbReference type="SAM" id="MobiDB-lite"/>
    </source>
</evidence>
<name>A0A9W7FKJ2_9STRA</name>
<feature type="compositionally biased region" description="Polar residues" evidence="1">
    <location>
        <begin position="1"/>
        <end position="18"/>
    </location>
</feature>
<feature type="region of interest" description="Disordered" evidence="1">
    <location>
        <begin position="123"/>
        <end position="192"/>
    </location>
</feature>
<comment type="caution">
    <text evidence="2">The sequence shown here is derived from an EMBL/GenBank/DDBJ whole genome shotgun (WGS) entry which is preliminary data.</text>
</comment>
<proteinExistence type="predicted"/>
<dbReference type="EMBL" id="BRXW01000202">
    <property type="protein sequence ID" value="GMI13887.1"/>
    <property type="molecule type" value="Genomic_DNA"/>
</dbReference>
<dbReference type="AlphaFoldDB" id="A0A9W7FKJ2"/>
<sequence>MSPRGSNQANRANTQSPGMVQEGFKFHSPPTPQLKFIPRAVQQEAIDKSRSKNEPIIIHWESRFFCIMKFQCKCTSEDCDCPKLSTLNSKWKEVIRRRTKGLVRKIEGEGWLVFEFEVGEGGGLGSDSGRTSMQRENSGVSSNPSSRSESPNEDSSPNPNDIRKRRRTYPLCDDDSESGHKSKSRRRRKRITQNCAPTVVEAARAAREDLGFLRPLKNTNKPLTNGSVRGVWKEKKGEGEYGGGGSEYFFEAIHGLSTTPVKQFTQVNKRYTI</sequence>
<gene>
    <name evidence="2" type="ORF">TrLO_g14619</name>
</gene>
<accession>A0A9W7FKJ2</accession>
<evidence type="ECO:0000313" key="2">
    <source>
        <dbReference type="EMBL" id="GMI13887.1"/>
    </source>
</evidence>
<dbReference type="Proteomes" id="UP001165122">
    <property type="component" value="Unassembled WGS sequence"/>
</dbReference>
<feature type="compositionally biased region" description="Basic residues" evidence="1">
    <location>
        <begin position="181"/>
        <end position="191"/>
    </location>
</feature>
<reference evidence="3" key="1">
    <citation type="journal article" date="2023" name="Commun. Biol.">
        <title>Genome analysis of Parmales, the sister group of diatoms, reveals the evolutionary specialization of diatoms from phago-mixotrophs to photoautotrophs.</title>
        <authorList>
            <person name="Ban H."/>
            <person name="Sato S."/>
            <person name="Yoshikawa S."/>
            <person name="Yamada K."/>
            <person name="Nakamura Y."/>
            <person name="Ichinomiya M."/>
            <person name="Sato N."/>
            <person name="Blanc-Mathieu R."/>
            <person name="Endo H."/>
            <person name="Kuwata A."/>
            <person name="Ogata H."/>
        </authorList>
    </citation>
    <scope>NUCLEOTIDE SEQUENCE [LARGE SCALE GENOMIC DNA]</scope>
    <source>
        <strain evidence="3">NIES 3700</strain>
    </source>
</reference>
<evidence type="ECO:0000313" key="3">
    <source>
        <dbReference type="Proteomes" id="UP001165122"/>
    </source>
</evidence>